<dbReference type="PANTHER" id="PTHR21325">
    <property type="entry name" value="PHOSPHOLIPASE B, PLB1"/>
    <property type="match status" value="1"/>
</dbReference>
<keyword evidence="2" id="KW-0812">Transmembrane</keyword>
<evidence type="ECO:0000256" key="1">
    <source>
        <dbReference type="SAM" id="MobiDB-lite"/>
    </source>
</evidence>
<dbReference type="InterPro" id="IPR038885">
    <property type="entry name" value="PLB1"/>
</dbReference>
<evidence type="ECO:0000256" key="2">
    <source>
        <dbReference type="SAM" id="Phobius"/>
    </source>
</evidence>
<name>A0AAN5DBL1_9BILA</name>
<dbReference type="Pfam" id="PF00657">
    <property type="entry name" value="Lipase_GDSL"/>
    <property type="match status" value="1"/>
</dbReference>
<dbReference type="SUPFAM" id="SSF52266">
    <property type="entry name" value="SGNH hydrolase"/>
    <property type="match status" value="1"/>
</dbReference>
<comment type="caution">
    <text evidence="3">The sequence shown here is derived from an EMBL/GenBank/DDBJ whole genome shotgun (WGS) entry which is preliminary data.</text>
</comment>
<reference evidence="4" key="1">
    <citation type="submission" date="2022-10" db="EMBL/GenBank/DDBJ databases">
        <title>Genome assembly of Pristionchus species.</title>
        <authorList>
            <person name="Yoshida K."/>
            <person name="Sommer R.J."/>
        </authorList>
    </citation>
    <scope>NUCLEOTIDE SEQUENCE [LARGE SCALE GENOMIC DNA]</scope>
    <source>
        <strain evidence="4">RS5460</strain>
    </source>
</reference>
<organism evidence="3 4">
    <name type="scientific">Pristionchus mayeri</name>
    <dbReference type="NCBI Taxonomy" id="1317129"/>
    <lineage>
        <taxon>Eukaryota</taxon>
        <taxon>Metazoa</taxon>
        <taxon>Ecdysozoa</taxon>
        <taxon>Nematoda</taxon>
        <taxon>Chromadorea</taxon>
        <taxon>Rhabditida</taxon>
        <taxon>Rhabditina</taxon>
        <taxon>Diplogasteromorpha</taxon>
        <taxon>Diplogasteroidea</taxon>
        <taxon>Neodiplogasteridae</taxon>
        <taxon>Pristionchus</taxon>
    </lineage>
</organism>
<dbReference type="GO" id="GO:0004620">
    <property type="term" value="F:phospholipase activity"/>
    <property type="evidence" value="ECO:0007669"/>
    <property type="project" value="InterPro"/>
</dbReference>
<keyword evidence="2" id="KW-0472">Membrane</keyword>
<dbReference type="InterPro" id="IPR036514">
    <property type="entry name" value="SGNH_hydro_sf"/>
</dbReference>
<gene>
    <name evidence="3" type="ORF">PMAYCL1PPCAC_30289</name>
</gene>
<dbReference type="InterPro" id="IPR001087">
    <property type="entry name" value="GDSL"/>
</dbReference>
<dbReference type="EMBL" id="BTRK01000006">
    <property type="protein sequence ID" value="GMR60094.1"/>
    <property type="molecule type" value="Genomic_DNA"/>
</dbReference>
<evidence type="ECO:0000313" key="3">
    <source>
        <dbReference type="EMBL" id="GMR60094.1"/>
    </source>
</evidence>
<feature type="compositionally biased region" description="Basic and acidic residues" evidence="1">
    <location>
        <begin position="65"/>
        <end position="87"/>
    </location>
</feature>
<dbReference type="PANTHER" id="PTHR21325:SF31">
    <property type="entry name" value="GH22081P-RELATED"/>
    <property type="match status" value="1"/>
</dbReference>
<sequence>MQLEPNMKGGYQEIPRLDLSKTRRPSFAVRWTMRLLILALFASMIYLGYRYIVTSSDEGITDRERAALREGPTEDAKTTTKKPDRGTRPHMTLDQPIPGKMNCNGPSIRPSAKTPTDVNQVRPADITYIAALGDSITTGSLSYDLPAEYNDDDRNFVGNSFDMGGDGGLETHLTLPTILRHLNPALVGFSMGKGLKVENAALNVAFPGRWSDDFPRQANELVERFKAYPAASVQSDWKLIHFFIGTNDITGICRTNTGTPKEEYKAFLREAIVTIQKNIPRSIISLIGMWNLDFQWRAAKIIFNTTYKCSGGFEEKATQRIVEYREALNELAADSSLQSRTQSVVVQRVFDDLITPLKKADGSYDSNFYATDVFHLSKYGNSLVAKQLWKQLVQPVGSKKTTNEEMSDNDPTLACPDKDCPFIRTIANSQNCVIPDYSTTTKPK</sequence>
<dbReference type="AlphaFoldDB" id="A0AAN5DBL1"/>
<dbReference type="Proteomes" id="UP001328107">
    <property type="component" value="Unassembled WGS sequence"/>
</dbReference>
<feature type="transmembrane region" description="Helical" evidence="2">
    <location>
        <begin position="31"/>
        <end position="49"/>
    </location>
</feature>
<dbReference type="GO" id="GO:0006644">
    <property type="term" value="P:phospholipid metabolic process"/>
    <property type="evidence" value="ECO:0007669"/>
    <property type="project" value="TreeGrafter"/>
</dbReference>
<feature type="region of interest" description="Disordered" evidence="1">
    <location>
        <begin position="65"/>
        <end position="101"/>
    </location>
</feature>
<accession>A0AAN5DBL1</accession>
<keyword evidence="2" id="KW-1133">Transmembrane helix</keyword>
<keyword evidence="4" id="KW-1185">Reference proteome</keyword>
<protein>
    <recommendedName>
        <fullName evidence="5">Lipase</fullName>
    </recommendedName>
</protein>
<evidence type="ECO:0008006" key="5">
    <source>
        <dbReference type="Google" id="ProtNLM"/>
    </source>
</evidence>
<proteinExistence type="predicted"/>
<dbReference type="Gene3D" id="3.40.50.1110">
    <property type="entry name" value="SGNH hydrolase"/>
    <property type="match status" value="1"/>
</dbReference>
<evidence type="ECO:0000313" key="4">
    <source>
        <dbReference type="Proteomes" id="UP001328107"/>
    </source>
</evidence>